<keyword evidence="2 4" id="KW-0378">Hydrolase</keyword>
<dbReference type="InterPro" id="IPR018232">
    <property type="entry name" value="Glyco_hydro_37_CS"/>
</dbReference>
<comment type="catalytic activity">
    <reaction evidence="4">
        <text>alpha,alpha-trehalose + H2O = alpha-D-glucose + beta-D-glucose</text>
        <dbReference type="Rhea" id="RHEA:32675"/>
        <dbReference type="ChEBI" id="CHEBI:15377"/>
        <dbReference type="ChEBI" id="CHEBI:15903"/>
        <dbReference type="ChEBI" id="CHEBI:16551"/>
        <dbReference type="ChEBI" id="CHEBI:17925"/>
        <dbReference type="EC" id="3.2.1.28"/>
    </reaction>
</comment>
<feature type="region of interest" description="Disordered" evidence="5">
    <location>
        <begin position="490"/>
        <end position="513"/>
    </location>
</feature>
<dbReference type="Pfam" id="PF01204">
    <property type="entry name" value="Trehalase"/>
    <property type="match status" value="1"/>
</dbReference>
<dbReference type="InterPro" id="IPR001661">
    <property type="entry name" value="Glyco_hydro_37"/>
</dbReference>
<dbReference type="AlphaFoldDB" id="A0A830HI46"/>
<dbReference type="EC" id="3.2.1.28" evidence="4"/>
<evidence type="ECO:0000256" key="2">
    <source>
        <dbReference type="ARBA" id="ARBA00022801"/>
    </source>
</evidence>
<dbReference type="SUPFAM" id="SSF48208">
    <property type="entry name" value="Six-hairpin glycosidases"/>
    <property type="match status" value="1"/>
</dbReference>
<dbReference type="PANTHER" id="PTHR23403">
    <property type="entry name" value="TREHALASE"/>
    <property type="match status" value="1"/>
</dbReference>
<keyword evidence="3 4" id="KW-0326">Glycosidase</keyword>
<evidence type="ECO:0000256" key="5">
    <source>
        <dbReference type="SAM" id="MobiDB-lite"/>
    </source>
</evidence>
<dbReference type="InterPro" id="IPR008928">
    <property type="entry name" value="6-hairpin_glycosidase_sf"/>
</dbReference>
<dbReference type="PANTHER" id="PTHR23403:SF1">
    <property type="entry name" value="TREHALASE"/>
    <property type="match status" value="1"/>
</dbReference>
<comment type="caution">
    <text evidence="6">The sequence shown here is derived from an EMBL/GenBank/DDBJ whole genome shotgun (WGS) entry which is preliminary data.</text>
</comment>
<gene>
    <name evidence="6" type="ORF">PPROV_000574900</name>
</gene>
<dbReference type="InterPro" id="IPR012341">
    <property type="entry name" value="6hp_glycosidase-like_sf"/>
</dbReference>
<evidence type="ECO:0000256" key="1">
    <source>
        <dbReference type="ARBA" id="ARBA00005615"/>
    </source>
</evidence>
<proteinExistence type="inferred from homology"/>
<sequence length="689" mass="75077">MDDDSAAFDSFAMPTTPTTPHGTVPTGWIVPQAVLDNAKPLMVLLVIVILSIRAFRVATEQQEKRKKKRIRAQRRADAVRLFADAGNSEGLLASYAEAQAPRQDSKEFVDGVAHVPAKKVLEAFRAAFPDGAPREASAVRNFVSKNFSEGGGLVPCTDESLFSRDDAKGPPPLALLRESENASGAAEFAHALCKRWKELVRVPDASCDTSRSSFMVPMARKPLVVPGSRFREVYYWDSYWVVLGLLACGLDTLAKGVVQNLISLVAEFGFVPNGTRIYYVNRSQPPLLALMVLAVHDATRDDSLLAEALPELLREYEYWTGESIDGGPTTPNRHTVAVRGRSGAVHMLQRYYARTDAPRPESYREDVKLAAEVAPEARAVLLRHVASAAESGYDFGSRWFASPRKGLRSIRTTHILPSDLNAYLLAAEDAIATLARRRGDVMMRLRFADLASHRRAAMEDVFWDATVARWRDVVLPADVDGDVPVQRPTPFFHEQSRGPGAHTAGGFRTAPRNGEPVDVSQWSYAETHGAYEYVPLFCGAATAGGDVARAAVRALCASGLVQPGGVAVSTTGMPASSEPVTAQQWDWPNAWAPLQHMLSEGVRKYGDGSRVLLNGSSLDHTGVARYIARSFVRSCYLAWRSAGVMHEKMRADVPGDFGGGGEYTPQVGFGWTNGVCLELLKIHGGEALI</sequence>
<protein>
    <recommendedName>
        <fullName evidence="4">Trehalase</fullName>
        <ecNumber evidence="4">3.2.1.28</ecNumber>
    </recommendedName>
    <alternativeName>
        <fullName evidence="4">Alpha-trehalose glucohydrolase</fullName>
    </alternativeName>
</protein>
<keyword evidence="7" id="KW-1185">Reference proteome</keyword>
<evidence type="ECO:0000313" key="7">
    <source>
        <dbReference type="Proteomes" id="UP000660262"/>
    </source>
</evidence>
<name>A0A830HI46_9CHLO</name>
<evidence type="ECO:0000313" key="6">
    <source>
        <dbReference type="EMBL" id="GHP07006.1"/>
    </source>
</evidence>
<dbReference type="GO" id="GO:0005993">
    <property type="term" value="P:trehalose catabolic process"/>
    <property type="evidence" value="ECO:0007669"/>
    <property type="project" value="TreeGrafter"/>
</dbReference>
<dbReference type="EMBL" id="BNJQ01000015">
    <property type="protein sequence ID" value="GHP07006.1"/>
    <property type="molecule type" value="Genomic_DNA"/>
</dbReference>
<dbReference type="Gene3D" id="1.50.10.10">
    <property type="match status" value="1"/>
</dbReference>
<reference evidence="6" key="1">
    <citation type="submission" date="2020-10" db="EMBL/GenBank/DDBJ databases">
        <title>Unveiling of a novel bifunctional photoreceptor, Dualchrome1, isolated from a cosmopolitan green alga.</title>
        <authorList>
            <person name="Suzuki S."/>
            <person name="Kawachi M."/>
        </authorList>
    </citation>
    <scope>NUCLEOTIDE SEQUENCE</scope>
    <source>
        <strain evidence="6">NIES 2893</strain>
    </source>
</reference>
<dbReference type="PROSITE" id="PS00928">
    <property type="entry name" value="TREHALASE_2"/>
    <property type="match status" value="1"/>
</dbReference>
<dbReference type="Proteomes" id="UP000660262">
    <property type="component" value="Unassembled WGS sequence"/>
</dbReference>
<dbReference type="GO" id="GO:0004555">
    <property type="term" value="F:alpha,alpha-trehalase activity"/>
    <property type="evidence" value="ECO:0007669"/>
    <property type="project" value="UniProtKB-EC"/>
</dbReference>
<evidence type="ECO:0000256" key="3">
    <source>
        <dbReference type="ARBA" id="ARBA00023295"/>
    </source>
</evidence>
<dbReference type="PRINTS" id="PR00744">
    <property type="entry name" value="GLHYDRLASE37"/>
</dbReference>
<evidence type="ECO:0000256" key="4">
    <source>
        <dbReference type="RuleBase" id="RU361180"/>
    </source>
</evidence>
<organism evidence="6 7">
    <name type="scientific">Pycnococcus provasolii</name>
    <dbReference type="NCBI Taxonomy" id="41880"/>
    <lineage>
        <taxon>Eukaryota</taxon>
        <taxon>Viridiplantae</taxon>
        <taxon>Chlorophyta</taxon>
        <taxon>Pseudoscourfieldiophyceae</taxon>
        <taxon>Pseudoscourfieldiales</taxon>
        <taxon>Pycnococcaceae</taxon>
        <taxon>Pycnococcus</taxon>
    </lineage>
</organism>
<comment type="similarity">
    <text evidence="1 4">Belongs to the glycosyl hydrolase 37 family.</text>
</comment>
<dbReference type="OrthoDB" id="3542292at2759"/>
<accession>A0A830HI46</accession>